<name>A0AC61RZL1_9FIRM</name>
<gene>
    <name evidence="1" type="ORF">E5329_04180</name>
</gene>
<dbReference type="Proteomes" id="UP000304953">
    <property type="component" value="Unassembled WGS sequence"/>
</dbReference>
<sequence>MIKNIVFDVGKVLVDFDWRGFMDTLDFSPEVYEKVANATVLSDLWNEFDRSKMSDEDLLKGFVEQAPECEGEIVYFWNNMGNCIKQYDYACPWIRSFQEQGYGVYLLSNYSRRMYSQTIEELSFVEDVDGAIFSYEVQAVKPEVEIYEALFRKYHLEPTECVFLDDNRANIIAANQLGMATILFHTKSQAEEELKSLGVGVAE</sequence>
<comment type="caution">
    <text evidence="1">The sequence shown here is derived from an EMBL/GenBank/DDBJ whole genome shotgun (WGS) entry which is preliminary data.</text>
</comment>
<accession>A0AC61RZL1</accession>
<evidence type="ECO:0000313" key="1">
    <source>
        <dbReference type="EMBL" id="TGY97579.1"/>
    </source>
</evidence>
<organism evidence="1 2">
    <name type="scientific">Petralouisia muris</name>
    <dbReference type="NCBI Taxonomy" id="3032872"/>
    <lineage>
        <taxon>Bacteria</taxon>
        <taxon>Bacillati</taxon>
        <taxon>Bacillota</taxon>
        <taxon>Clostridia</taxon>
        <taxon>Lachnospirales</taxon>
        <taxon>Lachnospiraceae</taxon>
        <taxon>Petralouisia</taxon>
    </lineage>
</organism>
<evidence type="ECO:0000313" key="2">
    <source>
        <dbReference type="Proteomes" id="UP000304953"/>
    </source>
</evidence>
<dbReference type="EMBL" id="SRYA01000006">
    <property type="protein sequence ID" value="TGY97579.1"/>
    <property type="molecule type" value="Genomic_DNA"/>
</dbReference>
<proteinExistence type="predicted"/>
<protein>
    <submittedName>
        <fullName evidence="1">HAD family phosphatase</fullName>
    </submittedName>
</protein>
<keyword evidence="2" id="KW-1185">Reference proteome</keyword>
<reference evidence="1" key="1">
    <citation type="submission" date="2019-04" db="EMBL/GenBank/DDBJ databases">
        <title>Microbes associate with the intestines of laboratory mice.</title>
        <authorList>
            <person name="Navarre W."/>
            <person name="Wong E."/>
            <person name="Huang K."/>
            <person name="Tropini C."/>
            <person name="Ng K."/>
            <person name="Yu B."/>
        </authorList>
    </citation>
    <scope>NUCLEOTIDE SEQUENCE</scope>
    <source>
        <strain evidence="1">NM01_1-7b</strain>
    </source>
</reference>